<dbReference type="AlphaFoldDB" id="A0A2W2C629"/>
<dbReference type="EMBL" id="QKVK01000009">
    <property type="protein sequence ID" value="PZF75593.1"/>
    <property type="molecule type" value="Genomic_DNA"/>
</dbReference>
<feature type="domain" description="Thioredoxin" evidence="4">
    <location>
        <begin position="10"/>
        <end position="211"/>
    </location>
</feature>
<keyword evidence="6" id="KW-1185">Reference proteome</keyword>
<name>A0A2W2C629_9HYPH</name>
<evidence type="ECO:0000256" key="2">
    <source>
        <dbReference type="ARBA" id="ARBA00005791"/>
    </source>
</evidence>
<dbReference type="Pfam" id="PF13462">
    <property type="entry name" value="Thioredoxin_4"/>
    <property type="match status" value="1"/>
</dbReference>
<reference evidence="6" key="1">
    <citation type="submission" date="2018-06" db="EMBL/GenBank/DDBJ databases">
        <title>Aestuariibacter litoralis strain KCTC 52945T.</title>
        <authorList>
            <person name="Li X."/>
            <person name="Salam N."/>
            <person name="Li J.-L."/>
            <person name="Chen Y.-M."/>
            <person name="Yang Z.-W."/>
            <person name="Zhang L.-Y."/>
            <person name="Han M.-X."/>
            <person name="Xiao M."/>
            <person name="Li W.-J."/>
        </authorList>
    </citation>
    <scope>NUCLEOTIDE SEQUENCE [LARGE SCALE GENOMIC DNA]</scope>
    <source>
        <strain evidence="6">KCTC 52945</strain>
    </source>
</reference>
<comment type="similarity">
    <text evidence="2">Belongs to the thioredoxin family. DsbA subfamily.</text>
</comment>
<comment type="caution">
    <text evidence="5">The sequence shown here is derived from an EMBL/GenBank/DDBJ whole genome shotgun (WGS) entry which is preliminary data.</text>
</comment>
<organism evidence="5 6">
    <name type="scientific">Aestuariivirga litoralis</name>
    <dbReference type="NCBI Taxonomy" id="2650924"/>
    <lineage>
        <taxon>Bacteria</taxon>
        <taxon>Pseudomonadati</taxon>
        <taxon>Pseudomonadota</taxon>
        <taxon>Alphaproteobacteria</taxon>
        <taxon>Hyphomicrobiales</taxon>
        <taxon>Aestuariivirgaceae</taxon>
        <taxon>Aestuariivirga</taxon>
    </lineage>
</organism>
<protein>
    <submittedName>
        <fullName evidence="5">DsbA family protein</fullName>
    </submittedName>
</protein>
<keyword evidence="3" id="KW-0732">Signal</keyword>
<dbReference type="Gene3D" id="3.40.30.10">
    <property type="entry name" value="Glutaredoxin"/>
    <property type="match status" value="1"/>
</dbReference>
<evidence type="ECO:0000313" key="5">
    <source>
        <dbReference type="EMBL" id="PZF75593.1"/>
    </source>
</evidence>
<dbReference type="InterPro" id="IPR006311">
    <property type="entry name" value="TAT_signal"/>
</dbReference>
<feature type="chain" id="PRO_5016054720" evidence="3">
    <location>
        <begin position="27"/>
        <end position="211"/>
    </location>
</feature>
<dbReference type="PROSITE" id="PS51352">
    <property type="entry name" value="THIOREDOXIN_2"/>
    <property type="match status" value="1"/>
</dbReference>
<evidence type="ECO:0000313" key="6">
    <source>
        <dbReference type="Proteomes" id="UP000248795"/>
    </source>
</evidence>
<accession>A0A2W2C629</accession>
<sequence>MKTLSRRSILLAGAAVAGLAVAPALAQEAAKPVDVAELLKPPALGDMALGADEGATKVTIVEYASATCPHCAAFHKDVWPKLKADYIDNKKIRFVFREFPLNDPALAAFMIARAAPKESYFPLLDVFFDTLQTWAQDPANGLLNIAKQAGFTQEKFDATLRDEKLAKGIMEIRDGGVKFGVKGTPTFFINGVPFEGEITYDNMKAEIDKQL</sequence>
<dbReference type="InterPro" id="IPR013766">
    <property type="entry name" value="Thioredoxin_domain"/>
</dbReference>
<dbReference type="InterPro" id="IPR012336">
    <property type="entry name" value="Thioredoxin-like_fold"/>
</dbReference>
<dbReference type="SUPFAM" id="SSF52833">
    <property type="entry name" value="Thioredoxin-like"/>
    <property type="match status" value="1"/>
</dbReference>
<dbReference type="Proteomes" id="UP000248795">
    <property type="component" value="Unassembled WGS sequence"/>
</dbReference>
<dbReference type="PANTHER" id="PTHR13887:SF56">
    <property type="entry name" value="THIOREDOXIN-LIKE REDUCTASE RV2466C"/>
    <property type="match status" value="1"/>
</dbReference>
<dbReference type="InterPro" id="IPR036249">
    <property type="entry name" value="Thioredoxin-like_sf"/>
</dbReference>
<feature type="signal peptide" evidence="3">
    <location>
        <begin position="1"/>
        <end position="26"/>
    </location>
</feature>
<dbReference type="PROSITE" id="PS51318">
    <property type="entry name" value="TAT"/>
    <property type="match status" value="1"/>
</dbReference>
<evidence type="ECO:0000256" key="1">
    <source>
        <dbReference type="ARBA" id="ARBA00003565"/>
    </source>
</evidence>
<evidence type="ECO:0000256" key="3">
    <source>
        <dbReference type="SAM" id="SignalP"/>
    </source>
</evidence>
<proteinExistence type="inferred from homology"/>
<dbReference type="RefSeq" id="WP_111199787.1">
    <property type="nucleotide sequence ID" value="NZ_QKVK01000009.1"/>
</dbReference>
<dbReference type="PANTHER" id="PTHR13887">
    <property type="entry name" value="GLUTATHIONE S-TRANSFERASE KAPPA"/>
    <property type="match status" value="1"/>
</dbReference>
<evidence type="ECO:0000259" key="4">
    <source>
        <dbReference type="PROSITE" id="PS51352"/>
    </source>
</evidence>
<comment type="function">
    <text evidence="1">May be required for disulfide bond formation in some proteins.</text>
</comment>
<gene>
    <name evidence="5" type="ORF">DK847_17270</name>
</gene>